<accession>A0AAN6U1B8</accession>
<proteinExistence type="predicted"/>
<organism evidence="2 3">
    <name type="scientific">Parathielavia appendiculata</name>
    <dbReference type="NCBI Taxonomy" id="2587402"/>
    <lineage>
        <taxon>Eukaryota</taxon>
        <taxon>Fungi</taxon>
        <taxon>Dikarya</taxon>
        <taxon>Ascomycota</taxon>
        <taxon>Pezizomycotina</taxon>
        <taxon>Sordariomycetes</taxon>
        <taxon>Sordariomycetidae</taxon>
        <taxon>Sordariales</taxon>
        <taxon>Chaetomiaceae</taxon>
        <taxon>Parathielavia</taxon>
    </lineage>
</organism>
<reference evidence="2" key="1">
    <citation type="journal article" date="2023" name="Mol. Phylogenet. Evol.">
        <title>Genome-scale phylogeny and comparative genomics of the fungal order Sordariales.</title>
        <authorList>
            <person name="Hensen N."/>
            <person name="Bonometti L."/>
            <person name="Westerberg I."/>
            <person name="Brannstrom I.O."/>
            <person name="Guillou S."/>
            <person name="Cros-Aarteil S."/>
            <person name="Calhoun S."/>
            <person name="Haridas S."/>
            <person name="Kuo A."/>
            <person name="Mondo S."/>
            <person name="Pangilinan J."/>
            <person name="Riley R."/>
            <person name="LaButti K."/>
            <person name="Andreopoulos B."/>
            <person name="Lipzen A."/>
            <person name="Chen C."/>
            <person name="Yan M."/>
            <person name="Daum C."/>
            <person name="Ng V."/>
            <person name="Clum A."/>
            <person name="Steindorff A."/>
            <person name="Ohm R.A."/>
            <person name="Martin F."/>
            <person name="Silar P."/>
            <person name="Natvig D.O."/>
            <person name="Lalanne C."/>
            <person name="Gautier V."/>
            <person name="Ament-Velasquez S.L."/>
            <person name="Kruys A."/>
            <person name="Hutchinson M.I."/>
            <person name="Powell A.J."/>
            <person name="Barry K."/>
            <person name="Miller A.N."/>
            <person name="Grigoriev I.V."/>
            <person name="Debuchy R."/>
            <person name="Gladieux P."/>
            <person name="Hiltunen Thoren M."/>
            <person name="Johannesson H."/>
        </authorList>
    </citation>
    <scope>NUCLEOTIDE SEQUENCE</scope>
    <source>
        <strain evidence="2">CBS 731.68</strain>
    </source>
</reference>
<evidence type="ECO:0000313" key="2">
    <source>
        <dbReference type="EMBL" id="KAK4124527.1"/>
    </source>
</evidence>
<comment type="caution">
    <text evidence="2">The sequence shown here is derived from an EMBL/GenBank/DDBJ whole genome shotgun (WGS) entry which is preliminary data.</text>
</comment>
<dbReference type="Proteomes" id="UP001302602">
    <property type="component" value="Unassembled WGS sequence"/>
</dbReference>
<keyword evidence="3" id="KW-1185">Reference proteome</keyword>
<sequence length="83" mass="9452">MSSLSRVGATDHCVTPSKEGPWFELSSRTRSCAHGPHTVTTRDTRSAPLEDHSPNHDSDIRLHMVFKVYETLIELLRRETEHP</sequence>
<reference evidence="2" key="2">
    <citation type="submission" date="2023-05" db="EMBL/GenBank/DDBJ databases">
        <authorList>
            <consortium name="Lawrence Berkeley National Laboratory"/>
            <person name="Steindorff A."/>
            <person name="Hensen N."/>
            <person name="Bonometti L."/>
            <person name="Westerberg I."/>
            <person name="Brannstrom I.O."/>
            <person name="Guillou S."/>
            <person name="Cros-Aarteil S."/>
            <person name="Calhoun S."/>
            <person name="Haridas S."/>
            <person name="Kuo A."/>
            <person name="Mondo S."/>
            <person name="Pangilinan J."/>
            <person name="Riley R."/>
            <person name="Labutti K."/>
            <person name="Andreopoulos B."/>
            <person name="Lipzen A."/>
            <person name="Chen C."/>
            <person name="Yanf M."/>
            <person name="Daum C."/>
            <person name="Ng V."/>
            <person name="Clum A."/>
            <person name="Ohm R."/>
            <person name="Martin F."/>
            <person name="Silar P."/>
            <person name="Natvig D."/>
            <person name="Lalanne C."/>
            <person name="Gautier V."/>
            <person name="Ament-Velasquez S.L."/>
            <person name="Kruys A."/>
            <person name="Hutchinson M.I."/>
            <person name="Powell A.J."/>
            <person name="Barry K."/>
            <person name="Miller A.N."/>
            <person name="Grigoriev I.V."/>
            <person name="Debuchy R."/>
            <person name="Gladieux P."/>
            <person name="Thoren M.H."/>
            <person name="Johannesson H."/>
        </authorList>
    </citation>
    <scope>NUCLEOTIDE SEQUENCE</scope>
    <source>
        <strain evidence="2">CBS 731.68</strain>
    </source>
</reference>
<name>A0AAN6U1B8_9PEZI</name>
<protein>
    <submittedName>
        <fullName evidence="2">Uncharacterized protein</fullName>
    </submittedName>
</protein>
<feature type="region of interest" description="Disordered" evidence="1">
    <location>
        <begin position="33"/>
        <end position="57"/>
    </location>
</feature>
<dbReference type="EMBL" id="MU853227">
    <property type="protein sequence ID" value="KAK4124527.1"/>
    <property type="molecule type" value="Genomic_DNA"/>
</dbReference>
<gene>
    <name evidence="2" type="ORF">N657DRAFT_644769</name>
</gene>
<feature type="compositionally biased region" description="Basic and acidic residues" evidence="1">
    <location>
        <begin position="40"/>
        <end position="57"/>
    </location>
</feature>
<dbReference type="GeneID" id="87829588"/>
<evidence type="ECO:0000256" key="1">
    <source>
        <dbReference type="SAM" id="MobiDB-lite"/>
    </source>
</evidence>
<dbReference type="AlphaFoldDB" id="A0AAN6U1B8"/>
<evidence type="ECO:0000313" key="3">
    <source>
        <dbReference type="Proteomes" id="UP001302602"/>
    </source>
</evidence>
<dbReference type="RefSeq" id="XP_062648298.1">
    <property type="nucleotide sequence ID" value="XM_062792819.1"/>
</dbReference>